<protein>
    <submittedName>
        <fullName evidence="2">Uncharacterized protein</fullName>
    </submittedName>
</protein>
<sequence length="243" mass="28390">MKAKTIFLLLCISFYSLSSYGQSSIKAEEENVISILKKLRSNDPEMDLEEVVIQFETTLKTLLSKKESWDYPFTALSEQIRMTISEDKKIRTFGWDSRMGGSWHTLKTLVQYKTTTDVQVFSFQKENEEMDYDEEDAFRDVVIIEIYQIGNGYLLEGWGTHGSGHEHKILAYYEAEDGKLQRKSAFEKGANFYVIQIPRRNDFELEVNIATQEISHNDFIYDEEMGFYKPTGKRKTVQLQFKN</sequence>
<dbReference type="RefSeq" id="WP_187561325.1">
    <property type="nucleotide sequence ID" value="NZ_JACGWS010000003.1"/>
</dbReference>
<name>A0ABR7Q7F1_9FLAO</name>
<gene>
    <name evidence="2" type="ORF">H2O64_06325</name>
</gene>
<evidence type="ECO:0000256" key="1">
    <source>
        <dbReference type="SAM" id="SignalP"/>
    </source>
</evidence>
<proteinExistence type="predicted"/>
<dbReference type="EMBL" id="JACGWS010000003">
    <property type="protein sequence ID" value="MBC8754281.1"/>
    <property type="molecule type" value="Genomic_DNA"/>
</dbReference>
<organism evidence="2 3">
    <name type="scientific">Kordia aestuariivivens</name>
    <dbReference type="NCBI Taxonomy" id="2759037"/>
    <lineage>
        <taxon>Bacteria</taxon>
        <taxon>Pseudomonadati</taxon>
        <taxon>Bacteroidota</taxon>
        <taxon>Flavobacteriia</taxon>
        <taxon>Flavobacteriales</taxon>
        <taxon>Flavobacteriaceae</taxon>
        <taxon>Kordia</taxon>
    </lineage>
</organism>
<reference evidence="2 3" key="1">
    <citation type="submission" date="2020-07" db="EMBL/GenBank/DDBJ databases">
        <title>Description of Kordia aestuariivivens sp. nov., isolated from a tidal flat.</title>
        <authorList>
            <person name="Park S."/>
            <person name="Yoon J.-H."/>
        </authorList>
    </citation>
    <scope>NUCLEOTIDE SEQUENCE [LARGE SCALE GENOMIC DNA]</scope>
    <source>
        <strain evidence="2 3">YSTF-M3</strain>
    </source>
</reference>
<feature type="signal peptide" evidence="1">
    <location>
        <begin position="1"/>
        <end position="21"/>
    </location>
</feature>
<accession>A0ABR7Q7F1</accession>
<feature type="chain" id="PRO_5045126765" evidence="1">
    <location>
        <begin position="22"/>
        <end position="243"/>
    </location>
</feature>
<evidence type="ECO:0000313" key="2">
    <source>
        <dbReference type="EMBL" id="MBC8754281.1"/>
    </source>
</evidence>
<comment type="caution">
    <text evidence="2">The sequence shown here is derived from an EMBL/GenBank/DDBJ whole genome shotgun (WGS) entry which is preliminary data.</text>
</comment>
<keyword evidence="1" id="KW-0732">Signal</keyword>
<keyword evidence="3" id="KW-1185">Reference proteome</keyword>
<evidence type="ECO:0000313" key="3">
    <source>
        <dbReference type="Proteomes" id="UP000619238"/>
    </source>
</evidence>
<dbReference type="Proteomes" id="UP000619238">
    <property type="component" value="Unassembled WGS sequence"/>
</dbReference>